<dbReference type="InterPro" id="IPR056906">
    <property type="entry name" value="ORF2/G2P_dom"/>
</dbReference>
<evidence type="ECO:0000313" key="2">
    <source>
        <dbReference type="EMBL" id="MPM70401.1"/>
    </source>
</evidence>
<proteinExistence type="predicted"/>
<comment type="caution">
    <text evidence="2">The sequence shown here is derived from an EMBL/GenBank/DDBJ whole genome shotgun (WGS) entry which is preliminary data.</text>
</comment>
<dbReference type="EMBL" id="VSSQ01023452">
    <property type="protein sequence ID" value="MPM70401.1"/>
    <property type="molecule type" value="Genomic_DNA"/>
</dbReference>
<reference evidence="2" key="1">
    <citation type="submission" date="2019-08" db="EMBL/GenBank/DDBJ databases">
        <authorList>
            <person name="Kucharzyk K."/>
            <person name="Murdoch R.W."/>
            <person name="Higgins S."/>
            <person name="Loffler F."/>
        </authorList>
    </citation>
    <scope>NUCLEOTIDE SEQUENCE</scope>
</reference>
<gene>
    <name evidence="2" type="ORF">SDC9_117356</name>
</gene>
<accession>A0A645C0D9</accession>
<feature type="domain" description="Replication-associated protein ORF2/G2P" evidence="1">
    <location>
        <begin position="29"/>
        <end position="143"/>
    </location>
</feature>
<evidence type="ECO:0000259" key="1">
    <source>
        <dbReference type="Pfam" id="PF23343"/>
    </source>
</evidence>
<protein>
    <recommendedName>
        <fullName evidence="1">Replication-associated protein ORF2/G2P domain-containing protein</fullName>
    </recommendedName>
</protein>
<organism evidence="2">
    <name type="scientific">bioreactor metagenome</name>
    <dbReference type="NCBI Taxonomy" id="1076179"/>
    <lineage>
        <taxon>unclassified sequences</taxon>
        <taxon>metagenomes</taxon>
        <taxon>ecological metagenomes</taxon>
    </lineage>
</organism>
<name>A0A645C0D9_9ZZZZ</name>
<sequence>MSDAKAMYRDATNIGRFIKEYGYGVGHTFFMTITFKNNEDKLACASSFNVFRTFLNKPSVRYSHGLNDSNFHYIAVWEQHKKGGWHMHILGHIEGVSTKKLRSLVRHFLGVTSTSVGFINIKWTYGHDMHGVRLYMTKYLSKDSKRRIKKVRYINYSRNWMRECCMPFTWVGGLAFQWRKACQELFLNLPHSFKTFYHNCSYRLRQSVIGFWLSGQYDAAIDTIIKSFSMGGLADCIYEDIRRLKCYFDAVGGVIFNSNDAAVADFFSFSCSPPVERETIISIDDSECIPMRG</sequence>
<dbReference type="Pfam" id="PF23343">
    <property type="entry name" value="REP_ORF2-G2P"/>
    <property type="match status" value="1"/>
</dbReference>
<dbReference type="AlphaFoldDB" id="A0A645C0D9"/>